<dbReference type="AlphaFoldDB" id="A0A6A5YHY8"/>
<dbReference type="Proteomes" id="UP000799770">
    <property type="component" value="Unassembled WGS sequence"/>
</dbReference>
<dbReference type="EMBL" id="ML977360">
    <property type="protein sequence ID" value="KAF2106686.1"/>
    <property type="molecule type" value="Genomic_DNA"/>
</dbReference>
<gene>
    <name evidence="1" type="ORF">BDV96DRAFT_590704</name>
</gene>
<sequence>MIYGIRSDDGGKKPVLTNFLESSQLTNGWADIICKNITDVPSNQYAPMGDWHYTIQGSHKKGQDLVHSGRFLYMQVTWRPSDTDILPLFDGMKVDLCKGAMNAASNNYNTQWYQFDMSVAFSVKNYHEIAISTPIEGNGYSKTIASLTMVLSDDDGTADKRWNGNGQP</sequence>
<keyword evidence="2" id="KW-1185">Reference proteome</keyword>
<evidence type="ECO:0000313" key="2">
    <source>
        <dbReference type="Proteomes" id="UP000799770"/>
    </source>
</evidence>
<proteinExistence type="predicted"/>
<protein>
    <submittedName>
        <fullName evidence="1">Uncharacterized protein</fullName>
    </submittedName>
</protein>
<evidence type="ECO:0000313" key="1">
    <source>
        <dbReference type="EMBL" id="KAF2106686.1"/>
    </source>
</evidence>
<dbReference type="OrthoDB" id="3770318at2759"/>
<organism evidence="1 2">
    <name type="scientific">Lophiotrema nucula</name>
    <dbReference type="NCBI Taxonomy" id="690887"/>
    <lineage>
        <taxon>Eukaryota</taxon>
        <taxon>Fungi</taxon>
        <taxon>Dikarya</taxon>
        <taxon>Ascomycota</taxon>
        <taxon>Pezizomycotina</taxon>
        <taxon>Dothideomycetes</taxon>
        <taxon>Pleosporomycetidae</taxon>
        <taxon>Pleosporales</taxon>
        <taxon>Lophiotremataceae</taxon>
        <taxon>Lophiotrema</taxon>
    </lineage>
</organism>
<accession>A0A6A5YHY8</accession>
<reference evidence="1" key="1">
    <citation type="journal article" date="2020" name="Stud. Mycol.">
        <title>101 Dothideomycetes genomes: a test case for predicting lifestyles and emergence of pathogens.</title>
        <authorList>
            <person name="Haridas S."/>
            <person name="Albert R."/>
            <person name="Binder M."/>
            <person name="Bloem J."/>
            <person name="Labutti K."/>
            <person name="Salamov A."/>
            <person name="Andreopoulos B."/>
            <person name="Baker S."/>
            <person name="Barry K."/>
            <person name="Bills G."/>
            <person name="Bluhm B."/>
            <person name="Cannon C."/>
            <person name="Castanera R."/>
            <person name="Culley D."/>
            <person name="Daum C."/>
            <person name="Ezra D."/>
            <person name="Gonzalez J."/>
            <person name="Henrissat B."/>
            <person name="Kuo A."/>
            <person name="Liang C."/>
            <person name="Lipzen A."/>
            <person name="Lutzoni F."/>
            <person name="Magnuson J."/>
            <person name="Mondo S."/>
            <person name="Nolan M."/>
            <person name="Ohm R."/>
            <person name="Pangilinan J."/>
            <person name="Park H.-J."/>
            <person name="Ramirez L."/>
            <person name="Alfaro M."/>
            <person name="Sun H."/>
            <person name="Tritt A."/>
            <person name="Yoshinaga Y."/>
            <person name="Zwiers L.-H."/>
            <person name="Turgeon B."/>
            <person name="Goodwin S."/>
            <person name="Spatafora J."/>
            <person name="Crous P."/>
            <person name="Grigoriev I."/>
        </authorList>
    </citation>
    <scope>NUCLEOTIDE SEQUENCE</scope>
    <source>
        <strain evidence="1">CBS 627.86</strain>
    </source>
</reference>
<name>A0A6A5YHY8_9PLEO</name>